<dbReference type="GO" id="GO:0005886">
    <property type="term" value="C:plasma membrane"/>
    <property type="evidence" value="ECO:0007669"/>
    <property type="project" value="UniProtKB-SubCell"/>
</dbReference>
<feature type="transmembrane region" description="Helical" evidence="6">
    <location>
        <begin position="26"/>
        <end position="47"/>
    </location>
</feature>
<dbReference type="Pfam" id="PF01292">
    <property type="entry name" value="Ni_hydr_CYTB"/>
    <property type="match status" value="1"/>
</dbReference>
<dbReference type="SUPFAM" id="SSF81342">
    <property type="entry name" value="Transmembrane di-heme cytochromes"/>
    <property type="match status" value="1"/>
</dbReference>
<keyword evidence="5 6" id="KW-0472">Membrane</keyword>
<evidence type="ECO:0000256" key="4">
    <source>
        <dbReference type="ARBA" id="ARBA00022989"/>
    </source>
</evidence>
<dbReference type="Proteomes" id="UP000319212">
    <property type="component" value="Unassembled WGS sequence"/>
</dbReference>
<evidence type="ECO:0000256" key="6">
    <source>
        <dbReference type="SAM" id="Phobius"/>
    </source>
</evidence>
<dbReference type="InterPro" id="IPR011577">
    <property type="entry name" value="Cyt_b561_bac/Ni-Hgenase"/>
</dbReference>
<dbReference type="Gene3D" id="1.20.950.20">
    <property type="entry name" value="Transmembrane di-heme cytochromes, Chain C"/>
    <property type="match status" value="1"/>
</dbReference>
<dbReference type="GO" id="GO:0022904">
    <property type="term" value="P:respiratory electron transport chain"/>
    <property type="evidence" value="ECO:0007669"/>
    <property type="project" value="InterPro"/>
</dbReference>
<feature type="domain" description="Cytochrome b561 bacterial/Ni-hydrogenase" evidence="7">
    <location>
        <begin position="19"/>
        <end position="191"/>
    </location>
</feature>
<proteinExistence type="predicted"/>
<name>A0A502DIK3_9BURK</name>
<feature type="transmembrane region" description="Helical" evidence="6">
    <location>
        <begin position="212"/>
        <end position="230"/>
    </location>
</feature>
<gene>
    <name evidence="8" type="ORF">EAH82_19065</name>
</gene>
<evidence type="ECO:0000256" key="1">
    <source>
        <dbReference type="ARBA" id="ARBA00004651"/>
    </source>
</evidence>
<feature type="transmembrane region" description="Helical" evidence="6">
    <location>
        <begin position="53"/>
        <end position="70"/>
    </location>
</feature>
<evidence type="ECO:0000256" key="3">
    <source>
        <dbReference type="ARBA" id="ARBA00022692"/>
    </source>
</evidence>
<dbReference type="PANTHER" id="PTHR30485">
    <property type="entry name" value="NI/FE-HYDROGENASE 1 B-TYPE CYTOCHROME SUBUNIT"/>
    <property type="match status" value="1"/>
</dbReference>
<dbReference type="InterPro" id="IPR051542">
    <property type="entry name" value="Hydrogenase_cytochrome"/>
</dbReference>
<feature type="transmembrane region" description="Helical" evidence="6">
    <location>
        <begin position="157"/>
        <end position="178"/>
    </location>
</feature>
<dbReference type="EMBL" id="RCZI01000006">
    <property type="protein sequence ID" value="TPG23951.1"/>
    <property type="molecule type" value="Genomic_DNA"/>
</dbReference>
<keyword evidence="3 6" id="KW-0812">Transmembrane</keyword>
<reference evidence="8 9" key="1">
    <citation type="journal article" date="2019" name="Environ. Microbiol.">
        <title>Species interactions and distinct microbial communities in high Arctic permafrost affected cryosols are associated with the CH4 and CO2 gas fluxes.</title>
        <authorList>
            <person name="Altshuler I."/>
            <person name="Hamel J."/>
            <person name="Turney S."/>
            <person name="Magnuson E."/>
            <person name="Levesque R."/>
            <person name="Greer C."/>
            <person name="Whyte L.G."/>
        </authorList>
    </citation>
    <scope>NUCLEOTIDE SEQUENCE [LARGE SCALE GENOMIC DNA]</scope>
    <source>
        <strain evidence="8 9">S06.C</strain>
    </source>
</reference>
<evidence type="ECO:0000259" key="7">
    <source>
        <dbReference type="Pfam" id="PF01292"/>
    </source>
</evidence>
<feature type="transmembrane region" description="Helical" evidence="6">
    <location>
        <begin position="106"/>
        <end position="128"/>
    </location>
</feature>
<evidence type="ECO:0000313" key="9">
    <source>
        <dbReference type="Proteomes" id="UP000319212"/>
    </source>
</evidence>
<dbReference type="InterPro" id="IPR016174">
    <property type="entry name" value="Di-haem_cyt_TM"/>
</dbReference>
<dbReference type="AlphaFoldDB" id="A0A502DIK3"/>
<evidence type="ECO:0000313" key="8">
    <source>
        <dbReference type="EMBL" id="TPG23951.1"/>
    </source>
</evidence>
<dbReference type="OrthoDB" id="196472at2"/>
<accession>A0A502DIK3</accession>
<dbReference type="GO" id="GO:0020037">
    <property type="term" value="F:heme binding"/>
    <property type="evidence" value="ECO:0007669"/>
    <property type="project" value="TreeGrafter"/>
</dbReference>
<comment type="subcellular location">
    <subcellularLocation>
        <location evidence="1">Cell membrane</location>
        <topology evidence="1">Multi-pass membrane protein</topology>
    </subcellularLocation>
</comment>
<comment type="caution">
    <text evidence="8">The sequence shown here is derived from an EMBL/GenBank/DDBJ whole genome shotgun (WGS) entry which is preliminary data.</text>
</comment>
<sequence>MPPSSSLPARDARTVRTRVWDLPTRLFHWLLALTVTGVLATGLLGVMEWHFRLGYGVLTLLLFRLFWGFIGGRWSRFSTFVHGPRSIVAYLRGRVHPDHLIGHNPLGALSVFAMLGLLAIQVTSGLLADDAITYAGPLSHKVSSATASLATSWHATYGKWIVIALVVVHILAVAYYALVRRQQLIGPMLSGDKTVQSDAIVAPSRDDVTSRWLALVLFAGCAGFAFWIASLRP</sequence>
<dbReference type="GO" id="GO:0009055">
    <property type="term" value="F:electron transfer activity"/>
    <property type="evidence" value="ECO:0007669"/>
    <property type="project" value="InterPro"/>
</dbReference>
<evidence type="ECO:0000256" key="5">
    <source>
        <dbReference type="ARBA" id="ARBA00023136"/>
    </source>
</evidence>
<keyword evidence="2" id="KW-1003">Cell membrane</keyword>
<keyword evidence="4 6" id="KW-1133">Transmembrane helix</keyword>
<evidence type="ECO:0000256" key="2">
    <source>
        <dbReference type="ARBA" id="ARBA00022475"/>
    </source>
</evidence>
<dbReference type="PANTHER" id="PTHR30485:SF2">
    <property type="entry name" value="BLL0597 PROTEIN"/>
    <property type="match status" value="1"/>
</dbReference>
<organism evidence="8 9">
    <name type="scientific">Variovorax guangxiensis</name>
    <dbReference type="NCBI Taxonomy" id="1775474"/>
    <lineage>
        <taxon>Bacteria</taxon>
        <taxon>Pseudomonadati</taxon>
        <taxon>Pseudomonadota</taxon>
        <taxon>Betaproteobacteria</taxon>
        <taxon>Burkholderiales</taxon>
        <taxon>Comamonadaceae</taxon>
        <taxon>Variovorax</taxon>
    </lineage>
</organism>
<protein>
    <submittedName>
        <fullName evidence="8">Cytochrome B</fullName>
    </submittedName>
</protein>